<dbReference type="CDD" id="cd01285">
    <property type="entry name" value="nucleoside_deaminase"/>
    <property type="match status" value="1"/>
</dbReference>
<sequence length="169" mass="18816">MNKDHVAMTQALKLAREALDAGEFPVGCVITLDADILAASRRETSIGTLPSEITHAEILALRQLEQILPMNERKNATLYTTLEPCLMCYAAILLSGLGRIVWAYEDAMGGGTNCNLHEDLPPFYASRQPEIRSHFLREASLSLFKLFFSNPKNSYWKDSPLARYTLAAP</sequence>
<evidence type="ECO:0000313" key="5">
    <source>
        <dbReference type="Proteomes" id="UP001209681"/>
    </source>
</evidence>
<evidence type="ECO:0000313" key="4">
    <source>
        <dbReference type="EMBL" id="MCW7755171.1"/>
    </source>
</evidence>
<dbReference type="InterPro" id="IPR002125">
    <property type="entry name" value="CMP_dCMP_dom"/>
</dbReference>
<reference evidence="4 5" key="1">
    <citation type="submission" date="2022-11" db="EMBL/GenBank/DDBJ databases">
        <title>Desulfobotulus tamanensis H1 sp. nov. - anaerobic, alkaliphilic, sulphate reducing bacterium isolated from terrestrial mud volcano.</title>
        <authorList>
            <person name="Frolova A."/>
            <person name="Merkel A.Y."/>
            <person name="Slobodkin A.I."/>
        </authorList>
    </citation>
    <scope>NUCLEOTIDE SEQUENCE [LARGE SCALE GENOMIC DNA]</scope>
    <source>
        <strain evidence="4 5">H1</strain>
    </source>
</reference>
<dbReference type="SUPFAM" id="SSF53927">
    <property type="entry name" value="Cytidine deaminase-like"/>
    <property type="match status" value="1"/>
</dbReference>
<dbReference type="PROSITE" id="PS00903">
    <property type="entry name" value="CYT_DCMP_DEAMINASES_1"/>
    <property type="match status" value="1"/>
</dbReference>
<name>A0ABT3NCJ0_9BACT</name>
<dbReference type="PROSITE" id="PS51747">
    <property type="entry name" value="CYT_DCMP_DEAMINASES_2"/>
    <property type="match status" value="1"/>
</dbReference>
<keyword evidence="5" id="KW-1185">Reference proteome</keyword>
<evidence type="ECO:0000256" key="2">
    <source>
        <dbReference type="ARBA" id="ARBA00022833"/>
    </source>
</evidence>
<feature type="domain" description="CMP/dCMP-type deaminase" evidence="3">
    <location>
        <begin position="2"/>
        <end position="127"/>
    </location>
</feature>
<dbReference type="Gene3D" id="3.40.140.10">
    <property type="entry name" value="Cytidine Deaminase, domain 2"/>
    <property type="match status" value="1"/>
</dbReference>
<dbReference type="RefSeq" id="WP_265426095.1">
    <property type="nucleotide sequence ID" value="NZ_JAPFPW010000023.1"/>
</dbReference>
<evidence type="ECO:0000259" key="3">
    <source>
        <dbReference type="PROSITE" id="PS51747"/>
    </source>
</evidence>
<proteinExistence type="predicted"/>
<accession>A0ABT3NCJ0</accession>
<gene>
    <name evidence="4" type="ORF">OOT00_14375</name>
</gene>
<keyword evidence="2" id="KW-0862">Zinc</keyword>
<dbReference type="Proteomes" id="UP001209681">
    <property type="component" value="Unassembled WGS sequence"/>
</dbReference>
<comment type="caution">
    <text evidence="4">The sequence shown here is derived from an EMBL/GenBank/DDBJ whole genome shotgun (WGS) entry which is preliminary data.</text>
</comment>
<keyword evidence="1" id="KW-0479">Metal-binding</keyword>
<dbReference type="PANTHER" id="PTHR11079:SF179">
    <property type="entry name" value="TRNA(ADENINE(34)) DEAMINASE, CHLOROPLASTIC"/>
    <property type="match status" value="1"/>
</dbReference>
<evidence type="ECO:0000256" key="1">
    <source>
        <dbReference type="ARBA" id="ARBA00022723"/>
    </source>
</evidence>
<dbReference type="EMBL" id="JAPFPW010000023">
    <property type="protein sequence ID" value="MCW7755171.1"/>
    <property type="molecule type" value="Genomic_DNA"/>
</dbReference>
<dbReference type="Pfam" id="PF00383">
    <property type="entry name" value="dCMP_cyt_deam_1"/>
    <property type="match status" value="1"/>
</dbReference>
<protein>
    <submittedName>
        <fullName evidence="4">Nucleoside deaminase</fullName>
    </submittedName>
</protein>
<dbReference type="InterPro" id="IPR016193">
    <property type="entry name" value="Cytidine_deaminase-like"/>
</dbReference>
<dbReference type="PANTHER" id="PTHR11079">
    <property type="entry name" value="CYTOSINE DEAMINASE FAMILY MEMBER"/>
    <property type="match status" value="1"/>
</dbReference>
<dbReference type="InterPro" id="IPR016192">
    <property type="entry name" value="APOBEC/CMP_deaminase_Zn-bd"/>
</dbReference>
<organism evidence="4 5">
    <name type="scientific">Desulfobotulus pelophilus</name>
    <dbReference type="NCBI Taxonomy" id="2823377"/>
    <lineage>
        <taxon>Bacteria</taxon>
        <taxon>Pseudomonadati</taxon>
        <taxon>Thermodesulfobacteriota</taxon>
        <taxon>Desulfobacteria</taxon>
        <taxon>Desulfobacterales</taxon>
        <taxon>Desulfobacteraceae</taxon>
        <taxon>Desulfobotulus</taxon>
    </lineage>
</organism>